<sequence length="355" mass="38416">MHRPLSVGIIASARHALREPFAGGLEAHTAQLARGLRDRGHRVVVFASADSDPRLGVEPVCARATRLDLSEAARRDPSMLADGFMGEHHAYLHLMLRLREREDLDVVHNNALHYLPVAMASTLSCAFVTTLHTPPTPWLESAHAAAREHGAYVSVSQANAAAWQATVPDCAVIPNAVDTETWRPRPGPVLDRAVWMGRIVPEKAPHLALRAAHLAGLPLDIAGPVHDREYHETCVAPLLRPVDRLLGHRTSAELAKLVAARAVCLVTPAWDEPFGLVVAEALACGTPVAAFARGALPELLDARTGALATPGDPAALADAIARARRCDRAHCAREAARRWTVDAMVRRYEDCYRGL</sequence>
<dbReference type="Proteomes" id="UP000240739">
    <property type="component" value="Unassembled WGS sequence"/>
</dbReference>
<evidence type="ECO:0000313" key="6">
    <source>
        <dbReference type="Proteomes" id="UP000240739"/>
    </source>
</evidence>
<dbReference type="Pfam" id="PF00534">
    <property type="entry name" value="Glycos_transf_1"/>
    <property type="match status" value="1"/>
</dbReference>
<keyword evidence="6" id="KW-1185">Reference proteome</keyword>
<dbReference type="InterPro" id="IPR001296">
    <property type="entry name" value="Glyco_trans_1"/>
</dbReference>
<dbReference type="InterPro" id="IPR028098">
    <property type="entry name" value="Glyco_trans_4-like_N"/>
</dbReference>
<dbReference type="Gene3D" id="3.40.50.2000">
    <property type="entry name" value="Glycogen Phosphorylase B"/>
    <property type="match status" value="2"/>
</dbReference>
<dbReference type="SUPFAM" id="SSF53756">
    <property type="entry name" value="UDP-Glycosyltransferase/glycogen phosphorylase"/>
    <property type="match status" value="1"/>
</dbReference>
<name>A0A2T4ULA9_9ACTN</name>
<evidence type="ECO:0000259" key="4">
    <source>
        <dbReference type="Pfam" id="PF13439"/>
    </source>
</evidence>
<dbReference type="AlphaFoldDB" id="A0A2T4ULA9"/>
<evidence type="ECO:0000313" key="5">
    <source>
        <dbReference type="EMBL" id="PTL60005.1"/>
    </source>
</evidence>
<feature type="domain" description="Glycosyltransferase subfamily 4-like N-terminal" evidence="4">
    <location>
        <begin position="23"/>
        <end position="180"/>
    </location>
</feature>
<comment type="caution">
    <text evidence="5">The sequence shown here is derived from an EMBL/GenBank/DDBJ whole genome shotgun (WGS) entry which is preliminary data.</text>
</comment>
<dbReference type="Pfam" id="PF13439">
    <property type="entry name" value="Glyco_transf_4"/>
    <property type="match status" value="1"/>
</dbReference>
<proteinExistence type="predicted"/>
<evidence type="ECO:0000256" key="1">
    <source>
        <dbReference type="ARBA" id="ARBA00022676"/>
    </source>
</evidence>
<keyword evidence="2 5" id="KW-0808">Transferase</keyword>
<reference evidence="5 6" key="1">
    <citation type="submission" date="2018-03" db="EMBL/GenBank/DDBJ databases">
        <title>Aquarubrobacter algicola gen. nov., sp. nov., a novel actinobacterium isolated from shallow eutrophic lake during the end of cyanobacterial harmful algal blooms.</title>
        <authorList>
            <person name="Chun S.J."/>
        </authorList>
    </citation>
    <scope>NUCLEOTIDE SEQUENCE [LARGE SCALE GENOMIC DNA]</scope>
    <source>
        <strain evidence="5 6">Seoho-28</strain>
    </source>
</reference>
<dbReference type="PANTHER" id="PTHR12526">
    <property type="entry name" value="GLYCOSYLTRANSFERASE"/>
    <property type="match status" value="1"/>
</dbReference>
<accession>A0A2T4ULA9</accession>
<dbReference type="GO" id="GO:0016757">
    <property type="term" value="F:glycosyltransferase activity"/>
    <property type="evidence" value="ECO:0007669"/>
    <property type="project" value="UniProtKB-KW"/>
</dbReference>
<dbReference type="RefSeq" id="WP_107568649.1">
    <property type="nucleotide sequence ID" value="NZ_PYYB01000001.1"/>
</dbReference>
<dbReference type="EMBL" id="PYYB01000001">
    <property type="protein sequence ID" value="PTL60005.1"/>
    <property type="molecule type" value="Genomic_DNA"/>
</dbReference>
<evidence type="ECO:0000259" key="3">
    <source>
        <dbReference type="Pfam" id="PF00534"/>
    </source>
</evidence>
<dbReference type="OrthoDB" id="9809227at2"/>
<organism evidence="5 6">
    <name type="scientific">Paraconexibacter algicola</name>
    <dbReference type="NCBI Taxonomy" id="2133960"/>
    <lineage>
        <taxon>Bacteria</taxon>
        <taxon>Bacillati</taxon>
        <taxon>Actinomycetota</taxon>
        <taxon>Thermoleophilia</taxon>
        <taxon>Solirubrobacterales</taxon>
        <taxon>Paraconexibacteraceae</taxon>
        <taxon>Paraconexibacter</taxon>
    </lineage>
</organism>
<dbReference type="PANTHER" id="PTHR12526:SF595">
    <property type="entry name" value="BLL5217 PROTEIN"/>
    <property type="match status" value="1"/>
</dbReference>
<protein>
    <submittedName>
        <fullName evidence="5">Glycosyltransferase family 4 protein</fullName>
    </submittedName>
</protein>
<feature type="domain" description="Glycosyl transferase family 1" evidence="3">
    <location>
        <begin position="194"/>
        <end position="335"/>
    </location>
</feature>
<gene>
    <name evidence="5" type="ORF">C7Y72_10275</name>
</gene>
<evidence type="ECO:0000256" key="2">
    <source>
        <dbReference type="ARBA" id="ARBA00022679"/>
    </source>
</evidence>
<keyword evidence="1" id="KW-0328">Glycosyltransferase</keyword>